<dbReference type="GO" id="GO:0055085">
    <property type="term" value="P:transmembrane transport"/>
    <property type="evidence" value="ECO:0007669"/>
    <property type="project" value="InterPro"/>
</dbReference>
<dbReference type="Pfam" id="PF00528">
    <property type="entry name" value="BPD_transp_1"/>
    <property type="match status" value="1"/>
</dbReference>
<gene>
    <name evidence="9" type="ORF">ATZ33_10765</name>
    <name evidence="10" type="ORF">RV15_GL003485</name>
</gene>
<evidence type="ECO:0000259" key="8">
    <source>
        <dbReference type="PROSITE" id="PS50928"/>
    </source>
</evidence>
<dbReference type="SUPFAM" id="SSF161098">
    <property type="entry name" value="MetI-like"/>
    <property type="match status" value="1"/>
</dbReference>
<dbReference type="Proteomes" id="UP000065511">
    <property type="component" value="Chromosome"/>
</dbReference>
<evidence type="ECO:0000256" key="6">
    <source>
        <dbReference type="ARBA" id="ARBA00023136"/>
    </source>
</evidence>
<reference evidence="10 12" key="1">
    <citation type="submission" date="2014-12" db="EMBL/GenBank/DDBJ databases">
        <title>Draft genome sequences of 29 type strains of Enterococci.</title>
        <authorList>
            <person name="Zhong Z."/>
            <person name="Sun Z."/>
            <person name="Liu W."/>
            <person name="Zhang W."/>
            <person name="Zhang H."/>
        </authorList>
    </citation>
    <scope>NUCLEOTIDE SEQUENCE [LARGE SCALE GENOMIC DNA]</scope>
    <source>
        <strain evidence="10 12">DSM 22801</strain>
    </source>
</reference>
<dbReference type="PANTHER" id="PTHR30193:SF41">
    <property type="entry name" value="DIACETYLCHITOBIOSE UPTAKE SYSTEM PERMEASE PROTEIN NGCF"/>
    <property type="match status" value="1"/>
</dbReference>
<evidence type="ECO:0000256" key="2">
    <source>
        <dbReference type="ARBA" id="ARBA00022448"/>
    </source>
</evidence>
<feature type="domain" description="ABC transmembrane type-1" evidence="8">
    <location>
        <begin position="65"/>
        <end position="276"/>
    </location>
</feature>
<keyword evidence="5 7" id="KW-1133">Transmembrane helix</keyword>
<keyword evidence="11" id="KW-1185">Reference proteome</keyword>
<dbReference type="PROSITE" id="PS50928">
    <property type="entry name" value="ABC_TM1"/>
    <property type="match status" value="1"/>
</dbReference>
<keyword evidence="3" id="KW-1003">Cell membrane</keyword>
<dbReference type="GO" id="GO:0005886">
    <property type="term" value="C:plasma membrane"/>
    <property type="evidence" value="ECO:0007669"/>
    <property type="project" value="UniProtKB-SubCell"/>
</dbReference>
<feature type="transmembrane region" description="Helical" evidence="7">
    <location>
        <begin position="71"/>
        <end position="90"/>
    </location>
</feature>
<dbReference type="OrthoDB" id="9798257at2"/>
<dbReference type="RefSeq" id="WP_071877411.1">
    <property type="nucleotide sequence ID" value="NZ_JXLC01000008.1"/>
</dbReference>
<evidence type="ECO:0000313" key="9">
    <source>
        <dbReference type="EMBL" id="ALS01840.1"/>
    </source>
</evidence>
<feature type="transmembrane region" description="Helical" evidence="7">
    <location>
        <begin position="151"/>
        <end position="173"/>
    </location>
</feature>
<dbReference type="Proteomes" id="UP000183039">
    <property type="component" value="Unassembled WGS sequence"/>
</dbReference>
<dbReference type="PANTHER" id="PTHR30193">
    <property type="entry name" value="ABC TRANSPORTER PERMEASE PROTEIN"/>
    <property type="match status" value="1"/>
</dbReference>
<evidence type="ECO:0000256" key="5">
    <source>
        <dbReference type="ARBA" id="ARBA00022989"/>
    </source>
</evidence>
<feature type="transmembrane region" description="Helical" evidence="7">
    <location>
        <begin position="110"/>
        <end position="131"/>
    </location>
</feature>
<evidence type="ECO:0000256" key="1">
    <source>
        <dbReference type="ARBA" id="ARBA00004651"/>
    </source>
</evidence>
<dbReference type="CDD" id="cd06261">
    <property type="entry name" value="TM_PBP2"/>
    <property type="match status" value="1"/>
</dbReference>
<feature type="transmembrane region" description="Helical" evidence="7">
    <location>
        <begin position="262"/>
        <end position="279"/>
    </location>
</feature>
<evidence type="ECO:0000313" key="11">
    <source>
        <dbReference type="Proteomes" id="UP000065511"/>
    </source>
</evidence>
<keyword evidence="6 7" id="KW-0472">Membrane</keyword>
<dbReference type="KEGG" id="ess:ATZ33_10765"/>
<keyword evidence="2 7" id="KW-0813">Transport</keyword>
<sequence length="287" mass="32198">MRNKSKSFWLFLAPSLIGMAVVLFIPLITGAYYSMTDWNGIKVGEFLGLENYLRAFQDERFLSSIWFTTKFSVVAIILVNVIGLGLAMLVTQKADKLNNLFRTVFFMPNLIGGIILGFIWQFIFIKAFAAIGDATGIEFFKGWLSTTNTGFWGLVILFVWQMSGYIMIIYISFINNIPDELIEAAEIDGATAWQTFWKIKFPMLAPAFTVSLFLTLSNAFKIYDQNLALTAGGPFDSTQMVAMNIVNEAFAVRNMGYAQAKAVIFLVIIAVISVVQISITRKREVDL</sequence>
<name>A0A0S3KC05_9ENTE</name>
<keyword evidence="4 7" id="KW-0812">Transmembrane</keyword>
<evidence type="ECO:0000256" key="7">
    <source>
        <dbReference type="RuleBase" id="RU363032"/>
    </source>
</evidence>
<protein>
    <submittedName>
        <fullName evidence="10">ABC transporter permease</fullName>
    </submittedName>
</protein>
<evidence type="ECO:0000256" key="3">
    <source>
        <dbReference type="ARBA" id="ARBA00022475"/>
    </source>
</evidence>
<dbReference type="InterPro" id="IPR051393">
    <property type="entry name" value="ABC_transporter_permease"/>
</dbReference>
<evidence type="ECO:0000256" key="4">
    <source>
        <dbReference type="ARBA" id="ARBA00022692"/>
    </source>
</evidence>
<dbReference type="Gene3D" id="1.10.3720.10">
    <property type="entry name" value="MetI-like"/>
    <property type="match status" value="1"/>
</dbReference>
<accession>A0A0S3KC05</accession>
<dbReference type="EMBL" id="JXLC01000008">
    <property type="protein sequence ID" value="OJG92100.1"/>
    <property type="molecule type" value="Genomic_DNA"/>
</dbReference>
<comment type="similarity">
    <text evidence="7">Belongs to the binding-protein-dependent transport system permease family.</text>
</comment>
<reference evidence="9 11" key="2">
    <citation type="submission" date="2015-12" db="EMBL/GenBank/DDBJ databases">
        <authorList>
            <person name="Lauer A."/>
            <person name="Humrighouse B."/>
            <person name="Loparev V."/>
            <person name="Shewmaker P.L."/>
            <person name="Whitney A.M."/>
            <person name="McLaughlin R.W."/>
        </authorList>
    </citation>
    <scope>NUCLEOTIDE SEQUENCE [LARGE SCALE GENOMIC DNA]</scope>
    <source>
        <strain evidence="9 11">LMG 23085</strain>
    </source>
</reference>
<feature type="transmembrane region" description="Helical" evidence="7">
    <location>
        <begin position="7"/>
        <end position="33"/>
    </location>
</feature>
<evidence type="ECO:0000313" key="10">
    <source>
        <dbReference type="EMBL" id="OJG92100.1"/>
    </source>
</evidence>
<evidence type="ECO:0000313" key="12">
    <source>
        <dbReference type="Proteomes" id="UP000183039"/>
    </source>
</evidence>
<dbReference type="AlphaFoldDB" id="A0A0S3KC05"/>
<dbReference type="EMBL" id="CP013614">
    <property type="protein sequence ID" value="ALS01840.1"/>
    <property type="molecule type" value="Genomic_DNA"/>
</dbReference>
<proteinExistence type="inferred from homology"/>
<dbReference type="InterPro" id="IPR000515">
    <property type="entry name" value="MetI-like"/>
</dbReference>
<comment type="subcellular location">
    <subcellularLocation>
        <location evidence="1 7">Cell membrane</location>
        <topology evidence="1 7">Multi-pass membrane protein</topology>
    </subcellularLocation>
</comment>
<dbReference type="InterPro" id="IPR035906">
    <property type="entry name" value="MetI-like_sf"/>
</dbReference>
<organism evidence="10 12">
    <name type="scientific">Enterococcus silesiacus</name>
    <dbReference type="NCBI Taxonomy" id="332949"/>
    <lineage>
        <taxon>Bacteria</taxon>
        <taxon>Bacillati</taxon>
        <taxon>Bacillota</taxon>
        <taxon>Bacilli</taxon>
        <taxon>Lactobacillales</taxon>
        <taxon>Enterococcaceae</taxon>
        <taxon>Enterococcus</taxon>
    </lineage>
</organism>